<organism evidence="2 3">
    <name type="scientific">Natranaerobius thermophilus (strain ATCC BAA-1301 / DSM 18059 / JW/NM-WN-LF)</name>
    <dbReference type="NCBI Taxonomy" id="457570"/>
    <lineage>
        <taxon>Bacteria</taxon>
        <taxon>Bacillati</taxon>
        <taxon>Bacillota</taxon>
        <taxon>Clostridia</taxon>
        <taxon>Natranaerobiales</taxon>
        <taxon>Natranaerobiaceae</taxon>
        <taxon>Natranaerobius</taxon>
    </lineage>
</organism>
<accession>B2A5M7</accession>
<dbReference type="KEGG" id="nth:Nther_1809"/>
<keyword evidence="1" id="KW-0472">Membrane</keyword>
<evidence type="ECO:0000313" key="3">
    <source>
        <dbReference type="Proteomes" id="UP000001683"/>
    </source>
</evidence>
<keyword evidence="1" id="KW-1133">Transmembrane helix</keyword>
<feature type="transmembrane region" description="Helical" evidence="1">
    <location>
        <begin position="20"/>
        <end position="39"/>
    </location>
</feature>
<evidence type="ECO:0000256" key="1">
    <source>
        <dbReference type="SAM" id="Phobius"/>
    </source>
</evidence>
<dbReference type="HOGENOM" id="CLU_2554729_0_0_9"/>
<evidence type="ECO:0008006" key="4">
    <source>
        <dbReference type="Google" id="ProtNLM"/>
    </source>
</evidence>
<evidence type="ECO:0000313" key="2">
    <source>
        <dbReference type="EMBL" id="ACB85381.1"/>
    </source>
</evidence>
<reference evidence="2 3" key="2">
    <citation type="journal article" date="2011" name="J. Bacteriol.">
        <title>Complete genome sequence of the anaerobic, halophilic alkalithermophile Natranaerobius thermophilus JW/NM-WN-LF.</title>
        <authorList>
            <person name="Zhao B."/>
            <person name="Mesbah N.M."/>
            <person name="Dalin E."/>
            <person name="Goodwin L."/>
            <person name="Nolan M."/>
            <person name="Pitluck S."/>
            <person name="Chertkov O."/>
            <person name="Brettin T.S."/>
            <person name="Han J."/>
            <person name="Larimer F.W."/>
            <person name="Land M.L."/>
            <person name="Hauser L."/>
            <person name="Kyrpides N."/>
            <person name="Wiegel J."/>
        </authorList>
    </citation>
    <scope>NUCLEOTIDE SEQUENCE [LARGE SCALE GENOMIC DNA]</scope>
    <source>
        <strain evidence="3">ATCC BAA-1301 / DSM 18059 / JW/NM-WN-LF</strain>
    </source>
</reference>
<sequence length="82" mass="9437">MNTEIYNFEQFVNWFLELPFMLLPAIIFGILTTILLGLVIKGNTNFLIDLFVKQDTQRIFLISSVLLSIVYVGVLFISTYPC</sequence>
<reference evidence="2 3" key="1">
    <citation type="submission" date="2008-04" db="EMBL/GenBank/DDBJ databases">
        <title>Complete sequence of chromosome of Natranaerobius thermophilus JW/NM-WN-LF.</title>
        <authorList>
            <consortium name="US DOE Joint Genome Institute"/>
            <person name="Copeland A."/>
            <person name="Lucas S."/>
            <person name="Lapidus A."/>
            <person name="Glavina del Rio T."/>
            <person name="Dalin E."/>
            <person name="Tice H."/>
            <person name="Bruce D."/>
            <person name="Goodwin L."/>
            <person name="Pitluck S."/>
            <person name="Chertkov O."/>
            <person name="Brettin T."/>
            <person name="Detter J.C."/>
            <person name="Han C."/>
            <person name="Kuske C.R."/>
            <person name="Schmutz J."/>
            <person name="Larimer F."/>
            <person name="Land M."/>
            <person name="Hauser L."/>
            <person name="Kyrpides N."/>
            <person name="Lykidis A."/>
            <person name="Mesbah N.M."/>
            <person name="Wiegel J."/>
        </authorList>
    </citation>
    <scope>NUCLEOTIDE SEQUENCE [LARGE SCALE GENOMIC DNA]</scope>
    <source>
        <strain evidence="3">ATCC BAA-1301 / DSM 18059 / JW/NM-WN-LF</strain>
    </source>
</reference>
<protein>
    <recommendedName>
        <fullName evidence="4">Permease</fullName>
    </recommendedName>
</protein>
<keyword evidence="1" id="KW-0812">Transmembrane</keyword>
<dbReference type="InParanoid" id="B2A5M7"/>
<dbReference type="RefSeq" id="WP_012448248.1">
    <property type="nucleotide sequence ID" value="NC_010718.1"/>
</dbReference>
<name>B2A5M7_NATTJ</name>
<proteinExistence type="predicted"/>
<dbReference type="AlphaFoldDB" id="B2A5M7"/>
<feature type="transmembrane region" description="Helical" evidence="1">
    <location>
        <begin position="59"/>
        <end position="80"/>
    </location>
</feature>
<dbReference type="Proteomes" id="UP000001683">
    <property type="component" value="Chromosome"/>
</dbReference>
<dbReference type="EMBL" id="CP001034">
    <property type="protein sequence ID" value="ACB85381.1"/>
    <property type="molecule type" value="Genomic_DNA"/>
</dbReference>
<gene>
    <name evidence="2" type="ordered locus">Nther_1809</name>
</gene>
<keyword evidence="3" id="KW-1185">Reference proteome</keyword>